<evidence type="ECO:0000256" key="2">
    <source>
        <dbReference type="SAM" id="MobiDB-lite"/>
    </source>
</evidence>
<feature type="compositionally biased region" description="Polar residues" evidence="2">
    <location>
        <begin position="61"/>
        <end position="70"/>
    </location>
</feature>
<feature type="coiled-coil region" evidence="1">
    <location>
        <begin position="221"/>
        <end position="255"/>
    </location>
</feature>
<dbReference type="AlphaFoldDB" id="A0A6L2J502"/>
<dbReference type="EMBL" id="BKCJ010000278">
    <property type="protein sequence ID" value="GEU31710.1"/>
    <property type="molecule type" value="Genomic_DNA"/>
</dbReference>
<accession>A0A6L2J502</accession>
<sequence>MAALKYKDKHNKVGKGVEAVAQAVPQPIHTSDQPPAHLSPPSTQQTSDPIALVLEHGQSSDLRTASFSQSHESEAGPFTSMKDSPLEAISIPLHQGPLKLPLQDHKKLFKDVVGNLSVPTAGPFGASTIFPGTSYVLLGTSDVLLGTSDVLLGTYDVPPGTSDVPISALTVPAGSLNVPTDVSSSAAPAGVSSKGNSPMVEEDIHVKVRTFKHMEEDRLGEEAAKRLHDEEIAQLERQEQRMAALIKKKRQALAVKLAQSTEAPIPLVPEVPFLPAVSSPLSSRIRRKSLGQKHILKPKSTLPKLDLAANAQTFIKVLPTPLGEINALYCIDGSTKHFTTLRRILHMVYRQDLVKLYGLVVQYYENHPIAGAGLILWGDLQVLFDSHALGKGFVNLYLEN</sequence>
<feature type="region of interest" description="Disordered" evidence="2">
    <location>
        <begin position="22"/>
        <end position="49"/>
    </location>
</feature>
<protein>
    <submittedName>
        <fullName evidence="3">Aminoacyl-tRNA synthetase, class 1a, anticodon-binding</fullName>
    </submittedName>
</protein>
<proteinExistence type="predicted"/>
<dbReference type="GO" id="GO:0004812">
    <property type="term" value="F:aminoacyl-tRNA ligase activity"/>
    <property type="evidence" value="ECO:0007669"/>
    <property type="project" value="UniProtKB-KW"/>
</dbReference>
<organism evidence="3">
    <name type="scientific">Tanacetum cinerariifolium</name>
    <name type="common">Dalmatian daisy</name>
    <name type="synonym">Chrysanthemum cinerariifolium</name>
    <dbReference type="NCBI Taxonomy" id="118510"/>
    <lineage>
        <taxon>Eukaryota</taxon>
        <taxon>Viridiplantae</taxon>
        <taxon>Streptophyta</taxon>
        <taxon>Embryophyta</taxon>
        <taxon>Tracheophyta</taxon>
        <taxon>Spermatophyta</taxon>
        <taxon>Magnoliopsida</taxon>
        <taxon>eudicotyledons</taxon>
        <taxon>Gunneridae</taxon>
        <taxon>Pentapetalae</taxon>
        <taxon>asterids</taxon>
        <taxon>campanulids</taxon>
        <taxon>Asterales</taxon>
        <taxon>Asteraceae</taxon>
        <taxon>Asteroideae</taxon>
        <taxon>Anthemideae</taxon>
        <taxon>Anthemidinae</taxon>
        <taxon>Tanacetum</taxon>
    </lineage>
</organism>
<evidence type="ECO:0000256" key="1">
    <source>
        <dbReference type="SAM" id="Coils"/>
    </source>
</evidence>
<keyword evidence="3" id="KW-0436">Ligase</keyword>
<reference evidence="3" key="1">
    <citation type="journal article" date="2019" name="Sci. Rep.">
        <title>Draft genome of Tanacetum cinerariifolium, the natural source of mosquito coil.</title>
        <authorList>
            <person name="Yamashiro T."/>
            <person name="Shiraishi A."/>
            <person name="Satake H."/>
            <person name="Nakayama K."/>
        </authorList>
    </citation>
    <scope>NUCLEOTIDE SEQUENCE</scope>
</reference>
<comment type="caution">
    <text evidence="3">The sequence shown here is derived from an EMBL/GenBank/DDBJ whole genome shotgun (WGS) entry which is preliminary data.</text>
</comment>
<name>A0A6L2J502_TANCI</name>
<feature type="region of interest" description="Disordered" evidence="2">
    <location>
        <begin position="61"/>
        <end position="82"/>
    </location>
</feature>
<keyword evidence="3" id="KW-0030">Aminoacyl-tRNA synthetase</keyword>
<keyword evidence="1" id="KW-0175">Coiled coil</keyword>
<gene>
    <name evidence="3" type="ORF">Tci_003688</name>
</gene>
<evidence type="ECO:0000313" key="3">
    <source>
        <dbReference type="EMBL" id="GEU31710.1"/>
    </source>
</evidence>